<gene>
    <name evidence="1" type="ORF">HOV93_47900</name>
</gene>
<comment type="caution">
    <text evidence="1">The sequence shown here is derived from an EMBL/GenBank/DDBJ whole genome shotgun (WGS) entry which is preliminary data.</text>
</comment>
<proteinExistence type="predicted"/>
<keyword evidence="2" id="KW-1185">Reference proteome</keyword>
<protein>
    <submittedName>
        <fullName evidence="1">Uncharacterized protein</fullName>
    </submittedName>
</protein>
<sequence>MKTNSHSILFRSKLLLDFPINQYDVVRSTQIACFERRQNVVIYLPYTTAVAEQFRAECLSTNSILRGDPSSSYKVNPRIHLLDRIGQETMHAHANVGMTPEMVESSIRY</sequence>
<accession>A0A7V9A9X5</accession>
<dbReference type="AlphaFoldDB" id="A0A7V9A9X5"/>
<reference evidence="1 2" key="1">
    <citation type="submission" date="2020-05" db="EMBL/GenBank/DDBJ databases">
        <title>Bremerella alba sp. nov., a novel planctomycete isolated from the surface of the macroalga Fucus spiralis.</title>
        <authorList>
            <person name="Godinho O."/>
            <person name="Botelho R."/>
            <person name="Albuquerque L."/>
            <person name="Wiegand S."/>
            <person name="Da Costa M.S."/>
            <person name="Lobo-Da-Cunha A."/>
            <person name="Jogler C."/>
            <person name="Lage O.M."/>
        </authorList>
    </citation>
    <scope>NUCLEOTIDE SEQUENCE [LARGE SCALE GENOMIC DNA]</scope>
    <source>
        <strain evidence="1 2">FF15</strain>
    </source>
</reference>
<organism evidence="1 2">
    <name type="scientific">Bremerella alba</name>
    <dbReference type="NCBI Taxonomy" id="980252"/>
    <lineage>
        <taxon>Bacteria</taxon>
        <taxon>Pseudomonadati</taxon>
        <taxon>Planctomycetota</taxon>
        <taxon>Planctomycetia</taxon>
        <taxon>Pirellulales</taxon>
        <taxon>Pirellulaceae</taxon>
        <taxon>Bremerella</taxon>
    </lineage>
</organism>
<dbReference type="EMBL" id="JABRWO010000016">
    <property type="protein sequence ID" value="MBA2117591.1"/>
    <property type="molecule type" value="Genomic_DNA"/>
</dbReference>
<dbReference type="Proteomes" id="UP000551616">
    <property type="component" value="Unassembled WGS sequence"/>
</dbReference>
<evidence type="ECO:0000313" key="2">
    <source>
        <dbReference type="Proteomes" id="UP000551616"/>
    </source>
</evidence>
<evidence type="ECO:0000313" key="1">
    <source>
        <dbReference type="EMBL" id="MBA2117591.1"/>
    </source>
</evidence>
<name>A0A7V9A9X5_9BACT</name>